<evidence type="ECO:0000256" key="1">
    <source>
        <dbReference type="SAM" id="Phobius"/>
    </source>
</evidence>
<reference evidence="3" key="1">
    <citation type="journal article" date="2013" name="Nat. Genet.">
        <title>The Capsella rubella genome and the genomic consequences of rapid mating system evolution.</title>
        <authorList>
            <person name="Slotte T."/>
            <person name="Hazzouri K.M."/>
            <person name="Agren J.A."/>
            <person name="Koenig D."/>
            <person name="Maumus F."/>
            <person name="Guo Y.L."/>
            <person name="Steige K."/>
            <person name="Platts A.E."/>
            <person name="Escobar J.S."/>
            <person name="Newman L.K."/>
            <person name="Wang W."/>
            <person name="Mandakova T."/>
            <person name="Vello E."/>
            <person name="Smith L.M."/>
            <person name="Henz S.R."/>
            <person name="Steffen J."/>
            <person name="Takuno S."/>
            <person name="Brandvain Y."/>
            <person name="Coop G."/>
            <person name="Andolfatto P."/>
            <person name="Hu T.T."/>
            <person name="Blanchette M."/>
            <person name="Clark R.M."/>
            <person name="Quesneville H."/>
            <person name="Nordborg M."/>
            <person name="Gaut B.S."/>
            <person name="Lysak M.A."/>
            <person name="Jenkins J."/>
            <person name="Grimwood J."/>
            <person name="Chapman J."/>
            <person name="Prochnik S."/>
            <person name="Shu S."/>
            <person name="Rokhsar D."/>
            <person name="Schmutz J."/>
            <person name="Weigel D."/>
            <person name="Wright S.I."/>
        </authorList>
    </citation>
    <scope>NUCLEOTIDE SEQUENCE [LARGE SCALE GENOMIC DNA]</scope>
    <source>
        <strain evidence="3">cv. Monte Gargano</strain>
    </source>
</reference>
<dbReference type="AlphaFoldDB" id="R0EY94"/>
<keyword evidence="1" id="KW-0812">Transmembrane</keyword>
<proteinExistence type="predicted"/>
<organism evidence="2 3">
    <name type="scientific">Capsella rubella</name>
    <dbReference type="NCBI Taxonomy" id="81985"/>
    <lineage>
        <taxon>Eukaryota</taxon>
        <taxon>Viridiplantae</taxon>
        <taxon>Streptophyta</taxon>
        <taxon>Embryophyta</taxon>
        <taxon>Tracheophyta</taxon>
        <taxon>Spermatophyta</taxon>
        <taxon>Magnoliopsida</taxon>
        <taxon>eudicotyledons</taxon>
        <taxon>Gunneridae</taxon>
        <taxon>Pentapetalae</taxon>
        <taxon>rosids</taxon>
        <taxon>malvids</taxon>
        <taxon>Brassicales</taxon>
        <taxon>Brassicaceae</taxon>
        <taxon>Camelineae</taxon>
        <taxon>Capsella</taxon>
    </lineage>
</organism>
<feature type="transmembrane region" description="Helical" evidence="1">
    <location>
        <begin position="30"/>
        <end position="51"/>
    </location>
</feature>
<dbReference type="STRING" id="81985.R0EY94"/>
<name>R0EY94_9BRAS</name>
<keyword evidence="1" id="KW-1133">Transmembrane helix</keyword>
<evidence type="ECO:0000313" key="3">
    <source>
        <dbReference type="Proteomes" id="UP000029121"/>
    </source>
</evidence>
<keyword evidence="1" id="KW-0472">Membrane</keyword>
<dbReference type="Proteomes" id="UP000029121">
    <property type="component" value="Unassembled WGS sequence"/>
</dbReference>
<keyword evidence="3" id="KW-1185">Reference proteome</keyword>
<evidence type="ECO:0000313" key="2">
    <source>
        <dbReference type="EMBL" id="EOA14262.1"/>
    </source>
</evidence>
<protein>
    <recommendedName>
        <fullName evidence="4">Late nodulin</fullName>
    </recommendedName>
</protein>
<sequence>MVSRIHDHEHIWELLIKQEREKKTNMKASAFFIAVLLIVSCSSSVIMGISYHENHCHDWKDCAIWCKQYIPQPQCINHICNCKPKSLTTNDEIAKSTSSYNLND</sequence>
<gene>
    <name evidence="2" type="ORF">CARUB_v10027420mg</name>
</gene>
<dbReference type="EMBL" id="KB870812">
    <property type="protein sequence ID" value="EOA14262.1"/>
    <property type="molecule type" value="Genomic_DNA"/>
</dbReference>
<evidence type="ECO:0008006" key="4">
    <source>
        <dbReference type="Google" id="ProtNLM"/>
    </source>
</evidence>
<accession>R0EY94</accession>